<gene>
    <name evidence="1" type="ORF">DAPPUDRAFT_109204</name>
</gene>
<organism evidence="1 2">
    <name type="scientific">Daphnia pulex</name>
    <name type="common">Water flea</name>
    <dbReference type="NCBI Taxonomy" id="6669"/>
    <lineage>
        <taxon>Eukaryota</taxon>
        <taxon>Metazoa</taxon>
        <taxon>Ecdysozoa</taxon>
        <taxon>Arthropoda</taxon>
        <taxon>Crustacea</taxon>
        <taxon>Branchiopoda</taxon>
        <taxon>Diplostraca</taxon>
        <taxon>Cladocera</taxon>
        <taxon>Anomopoda</taxon>
        <taxon>Daphniidae</taxon>
        <taxon>Daphnia</taxon>
    </lineage>
</organism>
<dbReference type="KEGG" id="dpx:DAPPUDRAFT_109204"/>
<dbReference type="InParanoid" id="E9H298"/>
<proteinExistence type="predicted"/>
<dbReference type="HOGENOM" id="CLU_2063813_0_0_1"/>
<dbReference type="AlphaFoldDB" id="E9H298"/>
<dbReference type="Proteomes" id="UP000000305">
    <property type="component" value="Unassembled WGS sequence"/>
</dbReference>
<keyword evidence="2" id="KW-1185">Reference proteome</keyword>
<protein>
    <submittedName>
        <fullName evidence="1">Uncharacterized protein</fullName>
    </submittedName>
</protein>
<name>E9H298_DAPPU</name>
<evidence type="ECO:0000313" key="1">
    <source>
        <dbReference type="EMBL" id="EFX74133.1"/>
    </source>
</evidence>
<sequence length="119" mass="13430">MEIFQSWFGDEFKVNHIWALTSLSRAKTPCKNKQNNGGSQCSLTLSQFLYAESSAETHKSQQMGRGGNWELIHKNYSLYDPGTKQNFLLTTHGGMQDISIQLTFSTLDVLQLIKGRSGR</sequence>
<evidence type="ECO:0000313" key="2">
    <source>
        <dbReference type="Proteomes" id="UP000000305"/>
    </source>
</evidence>
<reference evidence="1 2" key="1">
    <citation type="journal article" date="2011" name="Science">
        <title>The ecoresponsive genome of Daphnia pulex.</title>
        <authorList>
            <person name="Colbourne J.K."/>
            <person name="Pfrender M.E."/>
            <person name="Gilbert D."/>
            <person name="Thomas W.K."/>
            <person name="Tucker A."/>
            <person name="Oakley T.H."/>
            <person name="Tokishita S."/>
            <person name="Aerts A."/>
            <person name="Arnold G.J."/>
            <person name="Basu M.K."/>
            <person name="Bauer D.J."/>
            <person name="Caceres C.E."/>
            <person name="Carmel L."/>
            <person name="Casola C."/>
            <person name="Choi J.H."/>
            <person name="Detter J.C."/>
            <person name="Dong Q."/>
            <person name="Dusheyko S."/>
            <person name="Eads B.D."/>
            <person name="Frohlich T."/>
            <person name="Geiler-Samerotte K.A."/>
            <person name="Gerlach D."/>
            <person name="Hatcher P."/>
            <person name="Jogdeo S."/>
            <person name="Krijgsveld J."/>
            <person name="Kriventseva E.V."/>
            <person name="Kultz D."/>
            <person name="Laforsch C."/>
            <person name="Lindquist E."/>
            <person name="Lopez J."/>
            <person name="Manak J.R."/>
            <person name="Muller J."/>
            <person name="Pangilinan J."/>
            <person name="Patwardhan R.P."/>
            <person name="Pitluck S."/>
            <person name="Pritham E.J."/>
            <person name="Rechtsteiner A."/>
            <person name="Rho M."/>
            <person name="Rogozin I.B."/>
            <person name="Sakarya O."/>
            <person name="Salamov A."/>
            <person name="Schaack S."/>
            <person name="Shapiro H."/>
            <person name="Shiga Y."/>
            <person name="Skalitzky C."/>
            <person name="Smith Z."/>
            <person name="Souvorov A."/>
            <person name="Sung W."/>
            <person name="Tang Z."/>
            <person name="Tsuchiya D."/>
            <person name="Tu H."/>
            <person name="Vos H."/>
            <person name="Wang M."/>
            <person name="Wolf Y.I."/>
            <person name="Yamagata H."/>
            <person name="Yamada T."/>
            <person name="Ye Y."/>
            <person name="Shaw J.R."/>
            <person name="Andrews J."/>
            <person name="Crease T.J."/>
            <person name="Tang H."/>
            <person name="Lucas S.M."/>
            <person name="Robertson H.M."/>
            <person name="Bork P."/>
            <person name="Koonin E.V."/>
            <person name="Zdobnov E.M."/>
            <person name="Grigoriev I.V."/>
            <person name="Lynch M."/>
            <person name="Boore J.L."/>
        </authorList>
    </citation>
    <scope>NUCLEOTIDE SEQUENCE [LARGE SCALE GENOMIC DNA]</scope>
</reference>
<accession>E9H298</accession>
<dbReference type="EMBL" id="GL732585">
    <property type="protein sequence ID" value="EFX74133.1"/>
    <property type="molecule type" value="Genomic_DNA"/>
</dbReference>